<dbReference type="AlphaFoldDB" id="A0A2J7ZL44"/>
<comment type="caution">
    <text evidence="8">The sequence shown here is derived from an EMBL/GenBank/DDBJ whole genome shotgun (WGS) entry which is preliminary data.</text>
</comment>
<evidence type="ECO:0000256" key="5">
    <source>
        <dbReference type="ARBA" id="ARBA00023242"/>
    </source>
</evidence>
<dbReference type="EMBL" id="PGGS01001071">
    <property type="protein sequence ID" value="PNH00970.1"/>
    <property type="molecule type" value="Genomic_DNA"/>
</dbReference>
<evidence type="ECO:0000256" key="7">
    <source>
        <dbReference type="SAM" id="MobiDB-lite"/>
    </source>
</evidence>
<feature type="region of interest" description="Disordered" evidence="7">
    <location>
        <begin position="48"/>
        <end position="76"/>
    </location>
</feature>
<evidence type="ECO:0000313" key="8">
    <source>
        <dbReference type="EMBL" id="PNH00970.1"/>
    </source>
</evidence>
<feature type="compositionally biased region" description="Acidic residues" evidence="7">
    <location>
        <begin position="320"/>
        <end position="333"/>
    </location>
</feature>
<dbReference type="InterPro" id="IPR015943">
    <property type="entry name" value="WD40/YVTN_repeat-like_dom_sf"/>
</dbReference>
<dbReference type="GO" id="GO:0036265">
    <property type="term" value="P:RNA (guanine-N7)-methylation"/>
    <property type="evidence" value="ECO:0007669"/>
    <property type="project" value="InterPro"/>
</dbReference>
<dbReference type="GO" id="GO:0005634">
    <property type="term" value="C:nucleus"/>
    <property type="evidence" value="ECO:0007669"/>
    <property type="project" value="UniProtKB-SubCell"/>
</dbReference>
<dbReference type="InterPro" id="IPR001680">
    <property type="entry name" value="WD40_rpt"/>
</dbReference>
<gene>
    <name evidence="8" type="ORF">TSOC_013160</name>
</gene>
<evidence type="ECO:0000256" key="2">
    <source>
        <dbReference type="ARBA" id="ARBA00022574"/>
    </source>
</evidence>
<dbReference type="Pfam" id="PF00400">
    <property type="entry name" value="WD40"/>
    <property type="match status" value="3"/>
</dbReference>
<dbReference type="InterPro" id="IPR028884">
    <property type="entry name" value="Trm82"/>
</dbReference>
<dbReference type="GO" id="GO:0005829">
    <property type="term" value="C:cytosol"/>
    <property type="evidence" value="ECO:0007669"/>
    <property type="project" value="TreeGrafter"/>
</dbReference>
<evidence type="ECO:0000256" key="1">
    <source>
        <dbReference type="ARBA" id="ARBA00004123"/>
    </source>
</evidence>
<dbReference type="OrthoDB" id="339900at2759"/>
<keyword evidence="3" id="KW-0819">tRNA processing</keyword>
<dbReference type="PROSITE" id="PS50294">
    <property type="entry name" value="WD_REPEATS_REGION"/>
    <property type="match status" value="1"/>
</dbReference>
<dbReference type="GO" id="GO:0006400">
    <property type="term" value="P:tRNA modification"/>
    <property type="evidence" value="ECO:0007669"/>
    <property type="project" value="TreeGrafter"/>
</dbReference>
<keyword evidence="9" id="KW-1185">Reference proteome</keyword>
<dbReference type="Proteomes" id="UP000236333">
    <property type="component" value="Unassembled WGS sequence"/>
</dbReference>
<keyword evidence="8" id="KW-0808">Transferase</keyword>
<keyword evidence="8" id="KW-0489">Methyltransferase</keyword>
<proteinExistence type="predicted"/>
<keyword evidence="5" id="KW-0539">Nucleus</keyword>
<feature type="repeat" description="WD" evidence="6">
    <location>
        <begin position="70"/>
        <end position="101"/>
    </location>
</feature>
<evidence type="ECO:0000256" key="4">
    <source>
        <dbReference type="ARBA" id="ARBA00022737"/>
    </source>
</evidence>
<comment type="subcellular location">
    <subcellularLocation>
        <location evidence="1">Nucleus</location>
    </subcellularLocation>
</comment>
<dbReference type="SMART" id="SM00320">
    <property type="entry name" value="WD40"/>
    <property type="match status" value="3"/>
</dbReference>
<dbReference type="GO" id="GO:0008168">
    <property type="term" value="F:methyltransferase activity"/>
    <property type="evidence" value="ECO:0007669"/>
    <property type="project" value="UniProtKB-KW"/>
</dbReference>
<evidence type="ECO:0000313" key="9">
    <source>
        <dbReference type="Proteomes" id="UP000236333"/>
    </source>
</evidence>
<dbReference type="GO" id="GO:0043527">
    <property type="term" value="C:tRNA methyltransferase complex"/>
    <property type="evidence" value="ECO:0007669"/>
    <property type="project" value="TreeGrafter"/>
</dbReference>
<keyword evidence="4" id="KW-0677">Repeat</keyword>
<keyword evidence="2 6" id="KW-0853">WD repeat</keyword>
<feature type="repeat" description="WD" evidence="6">
    <location>
        <begin position="270"/>
        <end position="292"/>
    </location>
</feature>
<evidence type="ECO:0000256" key="3">
    <source>
        <dbReference type="ARBA" id="ARBA00022694"/>
    </source>
</evidence>
<dbReference type="PROSITE" id="PS50082">
    <property type="entry name" value="WD_REPEATS_2"/>
    <property type="match status" value="2"/>
</dbReference>
<dbReference type="SUPFAM" id="SSF50978">
    <property type="entry name" value="WD40 repeat-like"/>
    <property type="match status" value="1"/>
</dbReference>
<evidence type="ECO:0000256" key="6">
    <source>
        <dbReference type="PROSITE-ProRule" id="PRU00221"/>
    </source>
</evidence>
<feature type="region of interest" description="Disordered" evidence="7">
    <location>
        <begin position="304"/>
        <end position="341"/>
    </location>
</feature>
<feature type="compositionally biased region" description="Low complexity" evidence="7">
    <location>
        <begin position="55"/>
        <end position="66"/>
    </location>
</feature>
<dbReference type="Gene3D" id="2.130.10.10">
    <property type="entry name" value="YVTN repeat-like/Quinoprotein amine dehydrogenase"/>
    <property type="match status" value="1"/>
</dbReference>
<accession>A0A2J7ZL44</accession>
<organism evidence="8 9">
    <name type="scientific">Tetrabaena socialis</name>
    <dbReference type="NCBI Taxonomy" id="47790"/>
    <lineage>
        <taxon>Eukaryota</taxon>
        <taxon>Viridiplantae</taxon>
        <taxon>Chlorophyta</taxon>
        <taxon>core chlorophytes</taxon>
        <taxon>Chlorophyceae</taxon>
        <taxon>CS clade</taxon>
        <taxon>Chlamydomonadales</taxon>
        <taxon>Tetrabaenaceae</taxon>
        <taxon>Tetrabaena</taxon>
    </lineage>
</organism>
<dbReference type="PANTHER" id="PTHR16288:SF0">
    <property type="entry name" value="TRNA (GUANINE-N(7)-)-METHYLTRANSFERASE NON-CATALYTIC SUBUNIT WDR4"/>
    <property type="match status" value="1"/>
</dbReference>
<protein>
    <submittedName>
        <fullName evidence="8">tRNA (Guanine-N(7)-)-methyltransferase subunit WDR4</fullName>
    </submittedName>
</protein>
<reference evidence="8 9" key="1">
    <citation type="journal article" date="2017" name="Mol. Biol. Evol.">
        <title>The 4-celled Tetrabaena socialis nuclear genome reveals the essential components for genetic control of cell number at the origin of multicellularity in the volvocine lineage.</title>
        <authorList>
            <person name="Featherston J."/>
            <person name="Arakaki Y."/>
            <person name="Hanschen E.R."/>
            <person name="Ferris P.J."/>
            <person name="Michod R.E."/>
            <person name="Olson B.J.S.C."/>
            <person name="Nozaki H."/>
            <person name="Durand P.M."/>
        </authorList>
    </citation>
    <scope>NUCLEOTIDE SEQUENCE [LARGE SCALE GENOMIC DNA]</scope>
    <source>
        <strain evidence="8 9">NIES-571</strain>
    </source>
</reference>
<name>A0A2J7ZL44_9CHLO</name>
<dbReference type="InterPro" id="IPR036322">
    <property type="entry name" value="WD40_repeat_dom_sf"/>
</dbReference>
<sequence>MAQVAGHMRFAVPLVKRDKRPQTASTASLFQPPLLHTAKTGQEVKLSLPAPPPAAATAAATAAASEPQPPPPHAGAMRVLAFGPDGGCLLTGGDDKLARLWRPSPAAAAAGSGAGVAAEWGCANAWRTPKKMSAGGFSLGGGHALFADKFGDVLVGRVAAAAAPAEVAAGKAAAVPATLLGHFCSIVTGLAATPCGRFLATSDKDYKIRISLLPADLLQGSYEIQAYCLGHQDFVSCIAFAVQGRSESGEAEPSAAPAADADAVAARSVLLSGSGDGTVRMWDYVSGRQLASYVAAAPAQSSAEAAGAEGDAAGSGAGGEEGDDEGDEAEGEEGAAPARRTCVSCDSLRQRRKKNSALCSRPIWAKYFARFL</sequence>
<dbReference type="PANTHER" id="PTHR16288">
    <property type="entry name" value="WD40 REPEAT PROTEIN 4"/>
    <property type="match status" value="1"/>
</dbReference>